<feature type="region of interest" description="Disordered" evidence="2">
    <location>
        <begin position="848"/>
        <end position="888"/>
    </location>
</feature>
<evidence type="ECO:0000313" key="4">
    <source>
        <dbReference type="EMBL" id="CAK9027711.1"/>
    </source>
</evidence>
<keyword evidence="1" id="KW-0175">Coiled coil</keyword>
<keyword evidence="3" id="KW-0472">Membrane</keyword>
<gene>
    <name evidence="4" type="ORF">CCMP2556_LOCUS16842</name>
</gene>
<accession>A0ABP0KM30</accession>
<name>A0ABP0KM30_9DINO</name>
<dbReference type="EMBL" id="CAXAMN010009113">
    <property type="protein sequence ID" value="CAK9027711.1"/>
    <property type="molecule type" value="Genomic_DNA"/>
</dbReference>
<feature type="compositionally biased region" description="Basic residues" evidence="2">
    <location>
        <begin position="867"/>
        <end position="877"/>
    </location>
</feature>
<evidence type="ECO:0000256" key="2">
    <source>
        <dbReference type="SAM" id="MobiDB-lite"/>
    </source>
</evidence>
<protein>
    <submittedName>
        <fullName evidence="4">Uncharacterized protein</fullName>
    </submittedName>
</protein>
<feature type="region of interest" description="Disordered" evidence="2">
    <location>
        <begin position="508"/>
        <end position="552"/>
    </location>
</feature>
<keyword evidence="5" id="KW-1185">Reference proteome</keyword>
<keyword evidence="3" id="KW-1133">Transmembrane helix</keyword>
<comment type="caution">
    <text evidence="4">The sequence shown here is derived from an EMBL/GenBank/DDBJ whole genome shotgun (WGS) entry which is preliminary data.</text>
</comment>
<organism evidence="4 5">
    <name type="scientific">Durusdinium trenchii</name>
    <dbReference type="NCBI Taxonomy" id="1381693"/>
    <lineage>
        <taxon>Eukaryota</taxon>
        <taxon>Sar</taxon>
        <taxon>Alveolata</taxon>
        <taxon>Dinophyceae</taxon>
        <taxon>Suessiales</taxon>
        <taxon>Symbiodiniaceae</taxon>
        <taxon>Durusdinium</taxon>
    </lineage>
</organism>
<sequence>MDIAMWGNAVRHMDAFRRDTGDLIRPMVQALYTCLVHPNVSGRPTSVKEALLESIGEWADAVPPLHGESPWEYGRLAFLLLPCAALIFLGFSMIRMRQRDVVKVLGDHENYSDCMAIELSALEREVKDLKEELRGVVALVGSLAAEVQGLRALVGGHDSYPDSVASSKGNTFSLVSEIRLADAEEQRDRERQAEARPSVAPFLETEREAAVKSIGLFLGRAARGEPRGPSGRERIDLASRYWVVVKSFEGEEFSPVKVFNRWAAARDLVKKGQDLGQSVFVGLPALQDVRLALSTGMSHSSPDGGEAEVETVEGEALPYVFVDGRVDFNYPAGLLEIHEPEFISTQVILVSLLEEQTLVALPQAAWHRLRAHRQLPLNSLSKATLVEVAVAEPDDRHTLSSVENSLKVWLGFLRADLVALIQFLEEEEGLHEQTLTFAPDGTAGIVPYAQALVDVARDHFAFFSALEKEPELPESGSPDLTARVATLEETLSQVAANMQELLNMQKTAAPAGTSTKKKEPASVSAPVKSASPPTRKIDQDARNGASLKPSSPVAAYPLLDQAVVRSALQAGVPSDVLQEMQTLMAAAGPAKRLKEHRAAPPKVTNDLSESEDEDPQAAASGLVDSGLNSQDPMTQAVVKLTDIMSTLTADKRKKKAGALETALDGVHGSGGDGVSSGAGRRSAIARRALMKALTTSPQELSQIIERNLLEDLAGRTRTPGQPEPTFSARAWVEHRSFIGAYKTLAHAAWGVSAILDCLVSGKIEEGRARAGLLLLQLDQTAADRGNWQLAATLSLEPQPPFTVLAQHHPPDTAMGEQPFSKLLDPRFAEVALAHLKDTEEYLEKRKKLQRGALKKEEVQSGEETAVPKRKAKARPRRNQGEGAQHTEA</sequence>
<feature type="region of interest" description="Disordered" evidence="2">
    <location>
        <begin position="588"/>
        <end position="630"/>
    </location>
</feature>
<proteinExistence type="predicted"/>
<dbReference type="Proteomes" id="UP001642484">
    <property type="component" value="Unassembled WGS sequence"/>
</dbReference>
<keyword evidence="3" id="KW-0812">Transmembrane</keyword>
<evidence type="ECO:0000256" key="3">
    <source>
        <dbReference type="SAM" id="Phobius"/>
    </source>
</evidence>
<evidence type="ECO:0000256" key="1">
    <source>
        <dbReference type="SAM" id="Coils"/>
    </source>
</evidence>
<feature type="coiled-coil region" evidence="1">
    <location>
        <begin position="112"/>
        <end position="139"/>
    </location>
</feature>
<feature type="transmembrane region" description="Helical" evidence="3">
    <location>
        <begin position="73"/>
        <end position="94"/>
    </location>
</feature>
<reference evidence="4 5" key="1">
    <citation type="submission" date="2024-02" db="EMBL/GenBank/DDBJ databases">
        <authorList>
            <person name="Chen Y."/>
            <person name="Shah S."/>
            <person name="Dougan E. K."/>
            <person name="Thang M."/>
            <person name="Chan C."/>
        </authorList>
    </citation>
    <scope>NUCLEOTIDE SEQUENCE [LARGE SCALE GENOMIC DNA]</scope>
</reference>
<feature type="compositionally biased region" description="Low complexity" evidence="2">
    <location>
        <begin position="521"/>
        <end position="533"/>
    </location>
</feature>
<evidence type="ECO:0000313" key="5">
    <source>
        <dbReference type="Proteomes" id="UP001642484"/>
    </source>
</evidence>